<keyword evidence="4 6" id="KW-0067">ATP-binding</keyword>
<dbReference type="Proteomes" id="UP000823123">
    <property type="component" value="Unassembled WGS sequence"/>
</dbReference>
<keyword evidence="7" id="KW-1185">Reference proteome</keyword>
<proteinExistence type="inferred from homology"/>
<dbReference type="PROSITE" id="PS00211">
    <property type="entry name" value="ABC_TRANSPORTER_1"/>
    <property type="match status" value="1"/>
</dbReference>
<evidence type="ECO:0000313" key="7">
    <source>
        <dbReference type="Proteomes" id="UP000823123"/>
    </source>
</evidence>
<dbReference type="InterPro" id="IPR017871">
    <property type="entry name" value="ABC_transporter-like_CS"/>
</dbReference>
<dbReference type="RefSeq" id="WP_201275082.1">
    <property type="nucleotide sequence ID" value="NZ_JACVDA010000003.1"/>
</dbReference>
<dbReference type="InterPro" id="IPR003593">
    <property type="entry name" value="AAA+_ATPase"/>
</dbReference>
<sequence length="298" mass="34533">MNYIEIKNLKKIFNENLVLDIQNLNIDKGEIVAIVGKNGSGKSTLLKIISGILFQNSGTCMIDGIDNRNKYIKQISKFVLESGKGYYDYLTSNENILYFLSLNRVKLNTDNSKVLDFYIDYFSFKDNLNKKVSELSQGNRQKLSLIITLMTDPDIICLDEPTNGLDISSINLFMRFLYKISKEKQKTIIFTSHDLSFLRSLNSRVLLIDNGKVSLDRKSDELFLINNLEKTVLEIDIKYIDILKNLDTVKYEFYEEKILISVYDKKDLDYLLSNVSIYSFKKEPLDTEDIFFKVITND</sequence>
<evidence type="ECO:0000256" key="3">
    <source>
        <dbReference type="ARBA" id="ARBA00022741"/>
    </source>
</evidence>
<reference evidence="6 7" key="1">
    <citation type="submission" date="2020-09" db="EMBL/GenBank/DDBJ databases">
        <title>Parvimonas S3374 sp. nov.</title>
        <authorList>
            <person name="Buhl M."/>
        </authorList>
    </citation>
    <scope>NUCLEOTIDE SEQUENCE [LARGE SCALE GENOMIC DNA]</scope>
    <source>
        <strain evidence="6 7">S3374</strain>
    </source>
</reference>
<dbReference type="EMBL" id="JACVDA010000003">
    <property type="protein sequence ID" value="MBK1468019.1"/>
    <property type="molecule type" value="Genomic_DNA"/>
</dbReference>
<evidence type="ECO:0000313" key="6">
    <source>
        <dbReference type="EMBL" id="MBK1468019.1"/>
    </source>
</evidence>
<dbReference type="PROSITE" id="PS50893">
    <property type="entry name" value="ABC_TRANSPORTER_2"/>
    <property type="match status" value="1"/>
</dbReference>
<comment type="caution">
    <text evidence="6">The sequence shown here is derived from an EMBL/GenBank/DDBJ whole genome shotgun (WGS) entry which is preliminary data.</text>
</comment>
<dbReference type="InterPro" id="IPR050763">
    <property type="entry name" value="ABC_transporter_ATP-binding"/>
</dbReference>
<dbReference type="Pfam" id="PF00005">
    <property type="entry name" value="ABC_tran"/>
    <property type="match status" value="1"/>
</dbReference>
<gene>
    <name evidence="6" type="ORF">IBJ83_01635</name>
</gene>
<comment type="similarity">
    <text evidence="1">Belongs to the ABC transporter superfamily.</text>
</comment>
<dbReference type="SUPFAM" id="SSF52540">
    <property type="entry name" value="P-loop containing nucleoside triphosphate hydrolases"/>
    <property type="match status" value="1"/>
</dbReference>
<dbReference type="GO" id="GO:0005524">
    <property type="term" value="F:ATP binding"/>
    <property type="evidence" value="ECO:0007669"/>
    <property type="project" value="UniProtKB-KW"/>
</dbReference>
<evidence type="ECO:0000256" key="4">
    <source>
        <dbReference type="ARBA" id="ARBA00022840"/>
    </source>
</evidence>
<organism evidence="6 7">
    <name type="scientific">Parvimonas parva</name>
    <dbReference type="NCBI Taxonomy" id="2769485"/>
    <lineage>
        <taxon>Bacteria</taxon>
        <taxon>Bacillati</taxon>
        <taxon>Bacillota</taxon>
        <taxon>Tissierellia</taxon>
        <taxon>Tissierellales</taxon>
        <taxon>Peptoniphilaceae</taxon>
        <taxon>Parvimonas</taxon>
    </lineage>
</organism>
<name>A0ABS1C7Z7_9FIRM</name>
<feature type="domain" description="ABC transporter" evidence="5">
    <location>
        <begin position="4"/>
        <end position="235"/>
    </location>
</feature>
<dbReference type="InterPro" id="IPR003439">
    <property type="entry name" value="ABC_transporter-like_ATP-bd"/>
</dbReference>
<dbReference type="Gene3D" id="3.40.50.300">
    <property type="entry name" value="P-loop containing nucleotide triphosphate hydrolases"/>
    <property type="match status" value="1"/>
</dbReference>
<dbReference type="SMART" id="SM00382">
    <property type="entry name" value="AAA"/>
    <property type="match status" value="1"/>
</dbReference>
<keyword evidence="2" id="KW-0813">Transport</keyword>
<evidence type="ECO:0000256" key="2">
    <source>
        <dbReference type="ARBA" id="ARBA00022448"/>
    </source>
</evidence>
<evidence type="ECO:0000256" key="1">
    <source>
        <dbReference type="ARBA" id="ARBA00005417"/>
    </source>
</evidence>
<dbReference type="InterPro" id="IPR027417">
    <property type="entry name" value="P-loop_NTPase"/>
</dbReference>
<dbReference type="PANTHER" id="PTHR42711">
    <property type="entry name" value="ABC TRANSPORTER ATP-BINDING PROTEIN"/>
    <property type="match status" value="1"/>
</dbReference>
<dbReference type="PANTHER" id="PTHR42711:SF5">
    <property type="entry name" value="ABC TRANSPORTER ATP-BINDING PROTEIN NATA"/>
    <property type="match status" value="1"/>
</dbReference>
<accession>A0ABS1C7Z7</accession>
<dbReference type="CDD" id="cd03230">
    <property type="entry name" value="ABC_DR_subfamily_A"/>
    <property type="match status" value="1"/>
</dbReference>
<protein>
    <submittedName>
        <fullName evidence="6">ABC transporter ATP-binding protein</fullName>
    </submittedName>
</protein>
<evidence type="ECO:0000259" key="5">
    <source>
        <dbReference type="PROSITE" id="PS50893"/>
    </source>
</evidence>
<keyword evidence="3" id="KW-0547">Nucleotide-binding</keyword>